<organism evidence="2 3">
    <name type="scientific">Myodes glareolus</name>
    <name type="common">Bank vole</name>
    <name type="synonym">Clethrionomys glareolus</name>
    <dbReference type="NCBI Taxonomy" id="447135"/>
    <lineage>
        <taxon>Eukaryota</taxon>
        <taxon>Metazoa</taxon>
        <taxon>Chordata</taxon>
        <taxon>Craniata</taxon>
        <taxon>Vertebrata</taxon>
        <taxon>Euteleostomi</taxon>
        <taxon>Mammalia</taxon>
        <taxon>Eutheria</taxon>
        <taxon>Euarchontoglires</taxon>
        <taxon>Glires</taxon>
        <taxon>Rodentia</taxon>
        <taxon>Myomorpha</taxon>
        <taxon>Muroidea</taxon>
        <taxon>Cricetidae</taxon>
        <taxon>Arvicolinae</taxon>
        <taxon>Myodes</taxon>
    </lineage>
</organism>
<sequence length="154" mass="15774">ASHPELAAAGIQGEEGGIGGGEDGGGGGRGEARGAGEGSARGGWAGANAGLRELSGRLRRAARAAAPARSELPEPGCVSIRSYKLRARSQQAAWCSQTIAAAAVVAAAGGRSDGGNFLDEKQWLTTISQYDKEVGQWNKFRDVSDAHPFAVTRI</sequence>
<dbReference type="Proteomes" id="UP001488838">
    <property type="component" value="Unassembled WGS sequence"/>
</dbReference>
<evidence type="ECO:0000313" key="2">
    <source>
        <dbReference type="EMBL" id="KAK7817672.1"/>
    </source>
</evidence>
<feature type="compositionally biased region" description="Gly residues" evidence="1">
    <location>
        <begin position="13"/>
        <end position="45"/>
    </location>
</feature>
<comment type="caution">
    <text evidence="2">The sequence shown here is derived from an EMBL/GenBank/DDBJ whole genome shotgun (WGS) entry which is preliminary data.</text>
</comment>
<evidence type="ECO:0000256" key="1">
    <source>
        <dbReference type="SAM" id="MobiDB-lite"/>
    </source>
</evidence>
<reference evidence="2 3" key="1">
    <citation type="journal article" date="2023" name="bioRxiv">
        <title>Conserved and derived expression patterns and positive selection on dental genes reveal complex evolutionary context of ever-growing rodent molars.</title>
        <authorList>
            <person name="Calamari Z.T."/>
            <person name="Song A."/>
            <person name="Cohen E."/>
            <person name="Akter M."/>
            <person name="Roy R.D."/>
            <person name="Hallikas O."/>
            <person name="Christensen M.M."/>
            <person name="Li P."/>
            <person name="Marangoni P."/>
            <person name="Jernvall J."/>
            <person name="Klein O.D."/>
        </authorList>
    </citation>
    <scope>NUCLEOTIDE SEQUENCE [LARGE SCALE GENOMIC DNA]</scope>
    <source>
        <strain evidence="2">V071</strain>
    </source>
</reference>
<keyword evidence="3" id="KW-1185">Reference proteome</keyword>
<dbReference type="AlphaFoldDB" id="A0AAW0ITS8"/>
<accession>A0AAW0ITS8</accession>
<gene>
    <name evidence="2" type="ORF">U0070_018636</name>
</gene>
<feature type="non-terminal residue" evidence="2">
    <location>
        <position position="1"/>
    </location>
</feature>
<dbReference type="EMBL" id="JBBHLL010000093">
    <property type="protein sequence ID" value="KAK7817672.1"/>
    <property type="molecule type" value="Genomic_DNA"/>
</dbReference>
<feature type="region of interest" description="Disordered" evidence="1">
    <location>
        <begin position="1"/>
        <end position="46"/>
    </location>
</feature>
<protein>
    <submittedName>
        <fullName evidence="2">Uncharacterized protein</fullName>
    </submittedName>
</protein>
<proteinExistence type="predicted"/>
<name>A0AAW0ITS8_MYOGA</name>
<evidence type="ECO:0000313" key="3">
    <source>
        <dbReference type="Proteomes" id="UP001488838"/>
    </source>
</evidence>